<organism evidence="6 7">
    <name type="scientific">Clavibacter tessellarius</name>
    <dbReference type="NCBI Taxonomy" id="31965"/>
    <lineage>
        <taxon>Bacteria</taxon>
        <taxon>Bacillati</taxon>
        <taxon>Actinomycetota</taxon>
        <taxon>Actinomycetes</taxon>
        <taxon>Micrococcales</taxon>
        <taxon>Microbacteriaceae</taxon>
        <taxon>Clavibacter</taxon>
    </lineage>
</organism>
<dbReference type="InterPro" id="IPR000281">
    <property type="entry name" value="HTH_RpiR"/>
</dbReference>
<dbReference type="InterPro" id="IPR047640">
    <property type="entry name" value="RpiR-like"/>
</dbReference>
<dbReference type="PROSITE" id="PS51071">
    <property type="entry name" value="HTH_RPIR"/>
    <property type="match status" value="1"/>
</dbReference>
<name>A0A225CER7_9MICO</name>
<dbReference type="AlphaFoldDB" id="A0A225CER7"/>
<evidence type="ECO:0000256" key="1">
    <source>
        <dbReference type="ARBA" id="ARBA00023015"/>
    </source>
</evidence>
<dbReference type="PANTHER" id="PTHR30514:SF1">
    <property type="entry name" value="HTH-TYPE TRANSCRIPTIONAL REGULATOR HEXR-RELATED"/>
    <property type="match status" value="1"/>
</dbReference>
<proteinExistence type="predicted"/>
<dbReference type="Pfam" id="PF01380">
    <property type="entry name" value="SIS"/>
    <property type="match status" value="1"/>
</dbReference>
<dbReference type="GO" id="GO:0097367">
    <property type="term" value="F:carbohydrate derivative binding"/>
    <property type="evidence" value="ECO:0007669"/>
    <property type="project" value="InterPro"/>
</dbReference>
<gene>
    <name evidence="6" type="ORF">B5P24_09510</name>
</gene>
<keyword evidence="7" id="KW-1185">Reference proteome</keyword>
<reference evidence="6" key="1">
    <citation type="submission" date="2017-08" db="EMBL/GenBank/DDBJ databases">
        <title>Genomes of multiple Clavibacter strains from different subspecies.</title>
        <authorList>
            <person name="Yuan X.-K."/>
            <person name="Li X.-S."/>
            <person name="Nie J."/>
            <person name="De Boer S.H."/>
        </authorList>
    </citation>
    <scope>NUCLEOTIDE SEQUENCE [LARGE SCALE GENOMIC DNA]</scope>
    <source>
        <strain evidence="6">ATCC 33566</strain>
    </source>
</reference>
<evidence type="ECO:0000259" key="5">
    <source>
        <dbReference type="PROSITE" id="PS51464"/>
    </source>
</evidence>
<protein>
    <submittedName>
        <fullName evidence="6">RpiR family transcriptional regulator</fullName>
    </submittedName>
</protein>
<keyword evidence="2" id="KW-0238">DNA-binding</keyword>
<dbReference type="GO" id="GO:0003700">
    <property type="term" value="F:DNA-binding transcription factor activity"/>
    <property type="evidence" value="ECO:0007669"/>
    <property type="project" value="InterPro"/>
</dbReference>
<dbReference type="Pfam" id="PF01418">
    <property type="entry name" value="HTH_6"/>
    <property type="match status" value="1"/>
</dbReference>
<dbReference type="RefSeq" id="WP_094128663.1">
    <property type="nucleotide sequence ID" value="NZ_CP040788.1"/>
</dbReference>
<evidence type="ECO:0000259" key="4">
    <source>
        <dbReference type="PROSITE" id="PS51071"/>
    </source>
</evidence>
<dbReference type="SUPFAM" id="SSF53697">
    <property type="entry name" value="SIS domain"/>
    <property type="match status" value="1"/>
</dbReference>
<dbReference type="EMBL" id="MZMQ01000001">
    <property type="protein sequence ID" value="OQJ63211.1"/>
    <property type="molecule type" value="Genomic_DNA"/>
</dbReference>
<dbReference type="InterPro" id="IPR009057">
    <property type="entry name" value="Homeodomain-like_sf"/>
</dbReference>
<dbReference type="SUPFAM" id="SSF46689">
    <property type="entry name" value="Homeodomain-like"/>
    <property type="match status" value="1"/>
</dbReference>
<dbReference type="InterPro" id="IPR036388">
    <property type="entry name" value="WH-like_DNA-bd_sf"/>
</dbReference>
<dbReference type="Gene3D" id="3.40.50.10490">
    <property type="entry name" value="Glucose-6-phosphate isomerase like protein, domain 1"/>
    <property type="match status" value="1"/>
</dbReference>
<dbReference type="InterPro" id="IPR001347">
    <property type="entry name" value="SIS_dom"/>
</dbReference>
<dbReference type="GO" id="GO:0003677">
    <property type="term" value="F:DNA binding"/>
    <property type="evidence" value="ECO:0007669"/>
    <property type="project" value="UniProtKB-KW"/>
</dbReference>
<evidence type="ECO:0000313" key="7">
    <source>
        <dbReference type="Proteomes" id="UP000215316"/>
    </source>
</evidence>
<feature type="domain" description="HTH rpiR-type" evidence="4">
    <location>
        <begin position="7"/>
        <end position="83"/>
    </location>
</feature>
<comment type="caution">
    <text evidence="6">The sequence shown here is derived from an EMBL/GenBank/DDBJ whole genome shotgun (WGS) entry which is preliminary data.</text>
</comment>
<dbReference type="PANTHER" id="PTHR30514">
    <property type="entry name" value="GLUCOKINASE"/>
    <property type="match status" value="1"/>
</dbReference>
<dbReference type="OrthoDB" id="3770404at2"/>
<keyword evidence="3" id="KW-0804">Transcription</keyword>
<sequence length="290" mass="29914">MQWSDDVGPTTRIATVVNALQPSERRVVELILDDTEGVVEITAQELADRAGVARSTVVRSCQSLGYRGYPQLRVALTRELARSSARAAATAGEGAHGPSALGRIRSDLDALAAALPRVASVLGEAEVEDAVARVVAARRLVVVASGLSSPLALDLSMRLTAVGRPAEFVADPVGQQIAVSRLSPEDVVVVISGSGANELSLRGARSARAAGAAVVAVTSFATSPLGALADVALVVAPAKAGFRHEVERTSRIPHVIVLESLVEIVADRLGTTAADARAGVLTILSENLSD</sequence>
<dbReference type="PROSITE" id="PS51464">
    <property type="entry name" value="SIS"/>
    <property type="match status" value="1"/>
</dbReference>
<keyword evidence="1" id="KW-0805">Transcription regulation</keyword>
<dbReference type="GO" id="GO:1901135">
    <property type="term" value="P:carbohydrate derivative metabolic process"/>
    <property type="evidence" value="ECO:0007669"/>
    <property type="project" value="InterPro"/>
</dbReference>
<dbReference type="InterPro" id="IPR046348">
    <property type="entry name" value="SIS_dom_sf"/>
</dbReference>
<dbReference type="Gene3D" id="1.10.10.10">
    <property type="entry name" value="Winged helix-like DNA-binding domain superfamily/Winged helix DNA-binding domain"/>
    <property type="match status" value="1"/>
</dbReference>
<evidence type="ECO:0000256" key="3">
    <source>
        <dbReference type="ARBA" id="ARBA00023163"/>
    </source>
</evidence>
<evidence type="ECO:0000256" key="2">
    <source>
        <dbReference type="ARBA" id="ARBA00023125"/>
    </source>
</evidence>
<dbReference type="InterPro" id="IPR035472">
    <property type="entry name" value="RpiR-like_SIS"/>
</dbReference>
<evidence type="ECO:0000313" key="6">
    <source>
        <dbReference type="EMBL" id="OQJ63211.1"/>
    </source>
</evidence>
<dbReference type="Proteomes" id="UP000215316">
    <property type="component" value="Unassembled WGS sequence"/>
</dbReference>
<dbReference type="CDD" id="cd05013">
    <property type="entry name" value="SIS_RpiR"/>
    <property type="match status" value="1"/>
</dbReference>
<feature type="domain" description="SIS" evidence="5">
    <location>
        <begin position="130"/>
        <end position="271"/>
    </location>
</feature>
<accession>A0A225CER7</accession>